<reference evidence="10" key="1">
    <citation type="submission" date="2022-11" db="UniProtKB">
        <authorList>
            <consortium name="WormBaseParasite"/>
        </authorList>
    </citation>
    <scope>IDENTIFICATION</scope>
</reference>
<dbReference type="PANTHER" id="PTHR13802">
    <property type="entry name" value="MUCIN 4-RELATED"/>
    <property type="match status" value="1"/>
</dbReference>
<dbReference type="SMART" id="SM00539">
    <property type="entry name" value="NIDO"/>
    <property type="match status" value="1"/>
</dbReference>
<dbReference type="WBParaSite" id="PgR007_g196_t01">
    <property type="protein sequence ID" value="PgR007_g196_t01"/>
    <property type="gene ID" value="PgR007_g196"/>
</dbReference>
<dbReference type="Pfam" id="PF03782">
    <property type="entry name" value="AMOP"/>
    <property type="match status" value="1"/>
</dbReference>
<dbReference type="Pfam" id="PF24462">
    <property type="entry name" value="Ig_F54D1_6"/>
    <property type="match status" value="1"/>
</dbReference>
<accession>A0A915AK55</accession>
<evidence type="ECO:0000256" key="1">
    <source>
        <dbReference type="ARBA" id="ARBA00004370"/>
    </source>
</evidence>
<feature type="domain" description="AMOP" evidence="7">
    <location>
        <begin position="654"/>
        <end position="833"/>
    </location>
</feature>
<dbReference type="Pfam" id="PF24678">
    <property type="entry name" value="DUF7658"/>
    <property type="match status" value="1"/>
</dbReference>
<dbReference type="PANTHER" id="PTHR13802:SF60">
    <property type="entry name" value="PROTEIN CBG06057"/>
    <property type="match status" value="1"/>
</dbReference>
<keyword evidence="4 6" id="KW-0472">Membrane</keyword>
<dbReference type="InterPro" id="IPR056075">
    <property type="entry name" value="DUF7658"/>
</dbReference>
<keyword evidence="3 6" id="KW-1133">Transmembrane helix</keyword>
<sequence>MFRLLFNYSQTSEGLRYEATPSAYPVEALMLRITFSEEQMGNWMVRVLHHTVRCLFVASVSFAQLEQSQNVQGIQSAEYARAAYGPYNPYYPEKPNLVEYGADVGDMEISNNQQANGMTIRLYQYFPFYSGKYNYTMISTNGYIGFAHFSDSAHDLRVGTDTDWPRESDPALIAPYLCKQRVDANTLTSSKVFYRLEMRSHSALSSAVSPTRGQCRGKLPYVQCNMQSDLFLDRMQRMLQEGVAGASVFRAEAALVVTWENLRPNIGRERTYSTYQLVWLTDALGTLSYTIINYDKLGYDAADLNGNTVTGRCQAVFNGGNHTGSVLVDLSVTTKERPSSLADRSSVPHVVRGRYLHRVDDIVRPAGCSNKTGGTFPLNIYPNIVNMLGQMTVDVNGMCLDPSTTYVLMIEQRETAPCDVLNAAVARCRLPKILDWGTKTVYLQPQSGLASDEKAYIGYIYFVPPTIDPMRLDIGNIHDWFRNPVKDDKEIVWYPRNFTSPQRGDRTMDVNNPSLYQITLGLYVIGYKEARDDAIKKFKPVHRVLARLSSHQNMGDEAYRWSPQKAKISIQQVEEWYMNEWERENELFTYRFGYLKLSPIPSDVGADASNQRFITELPTGLISSPVSLHWLWTARHSSFTGASASDIEQRKLFVKRKATEMCQSWFNEDGALPNFIRETETNSSCPCKEEQARLDIGRFMPHPRCSQIFRDVTCTETLGSRNCYMSAQNVQGAHYDSNLPAVHESSYSTHYGQVCCYDEQGYLMQTSYQPVIKIDESTPYSPGFPMRAYEFGTNPYQGMFEVPGLSAFHHDMMPYYLCCKYSDFRCQMFYWRRPSSACQQYEPPAIGTLMGAGIMTTLQKQKLIFNDPGIYNLLYAERTSFTPEVRIQARLERFPDRSVDFSGYNVEQFKLVQPSNATVLTGVALESSESDRVHIILRKDTRRARYRTTIMVGDVVRYFDNMQLQRFRGVTIYVNNVHRGQAEVYVVLNKAQIGVRIRESYAIDMDRLPTYMESFGLLDLLVAVPPQYHAESSLVQPRVFGEMPLIDGLLRPAGEGVYPSETDSPLSWDEVNNPGKRNDLITKYRIKGESEMGLISQSVRLSSGVAMTDMFETTSDSAFSVFPDSNMKKPVYTADARFHSGSHAFVAQTQQTIENFKRLCRRFYEDGLMDMSTYPEIRRCPESLQAIEIDCASDVVCEFDSLLLQARVLGDKSKEEFHSFVMQRDLATTHYNSCGAVALEYPEYMIKGPSSVSAAYLEGDIVSFSCSQDHISMGDTEYQCSRVSYGHDPSSFIMRWNEGSQPWCRTRQKNDFLTWLFWIGVFFGILVTLAVVFFACWSVKQRHRTRKGTRKNTISSTMKTTDIPLETVKRFEEKEPLQPPPRYERNVRRYSPTISLNDVSPLERPPINRFSSQPYLFDGEGGGFSGYGSSTDFATPSPRRASRGGLSGLTTGV</sequence>
<dbReference type="PROSITE" id="PS51220">
    <property type="entry name" value="NIDO"/>
    <property type="match status" value="1"/>
</dbReference>
<organism evidence="9 10">
    <name type="scientific">Parascaris univalens</name>
    <name type="common">Nematode worm</name>
    <dbReference type="NCBI Taxonomy" id="6257"/>
    <lineage>
        <taxon>Eukaryota</taxon>
        <taxon>Metazoa</taxon>
        <taxon>Ecdysozoa</taxon>
        <taxon>Nematoda</taxon>
        <taxon>Chromadorea</taxon>
        <taxon>Rhabditida</taxon>
        <taxon>Spirurina</taxon>
        <taxon>Ascaridomorpha</taxon>
        <taxon>Ascaridoidea</taxon>
        <taxon>Ascarididae</taxon>
        <taxon>Parascaris</taxon>
    </lineage>
</organism>
<evidence type="ECO:0000256" key="5">
    <source>
        <dbReference type="SAM" id="MobiDB-lite"/>
    </source>
</evidence>
<evidence type="ECO:0000256" key="3">
    <source>
        <dbReference type="ARBA" id="ARBA00022989"/>
    </source>
</evidence>
<comment type="subcellular location">
    <subcellularLocation>
        <location evidence="1">Membrane</location>
    </subcellularLocation>
</comment>
<dbReference type="InterPro" id="IPR051495">
    <property type="entry name" value="Epithelial_Barrier/Signaling"/>
</dbReference>
<dbReference type="Pfam" id="PF24469">
    <property type="entry name" value="F54D1_6_C"/>
    <property type="match status" value="1"/>
</dbReference>
<name>A0A915AK55_PARUN</name>
<evidence type="ECO:0000256" key="6">
    <source>
        <dbReference type="SAM" id="Phobius"/>
    </source>
</evidence>
<keyword evidence="9" id="KW-1185">Reference proteome</keyword>
<dbReference type="SMART" id="SM00723">
    <property type="entry name" value="AMOP"/>
    <property type="match status" value="1"/>
</dbReference>
<dbReference type="GO" id="GO:0016020">
    <property type="term" value="C:membrane"/>
    <property type="evidence" value="ECO:0007669"/>
    <property type="project" value="UniProtKB-SubCell"/>
</dbReference>
<evidence type="ECO:0000256" key="2">
    <source>
        <dbReference type="ARBA" id="ARBA00022692"/>
    </source>
</evidence>
<dbReference type="Pfam" id="PF06119">
    <property type="entry name" value="NIDO"/>
    <property type="match status" value="1"/>
</dbReference>
<evidence type="ECO:0000259" key="7">
    <source>
        <dbReference type="PROSITE" id="PS50856"/>
    </source>
</evidence>
<dbReference type="InterPro" id="IPR057019">
    <property type="entry name" value="F54D1_6-like_Ig-like_2"/>
</dbReference>
<dbReference type="InterPro" id="IPR003886">
    <property type="entry name" value="NIDO_dom"/>
</dbReference>
<feature type="domain" description="NIDO" evidence="8">
    <location>
        <begin position="203"/>
        <end position="362"/>
    </location>
</feature>
<dbReference type="PROSITE" id="PS50856">
    <property type="entry name" value="AMOP"/>
    <property type="match status" value="1"/>
</dbReference>
<feature type="transmembrane region" description="Helical" evidence="6">
    <location>
        <begin position="1315"/>
        <end position="1337"/>
    </location>
</feature>
<evidence type="ECO:0000313" key="10">
    <source>
        <dbReference type="WBParaSite" id="PgR007_g196_t01"/>
    </source>
</evidence>
<keyword evidence="2 6" id="KW-0812">Transmembrane</keyword>
<proteinExistence type="predicted"/>
<dbReference type="Proteomes" id="UP000887569">
    <property type="component" value="Unplaced"/>
</dbReference>
<evidence type="ECO:0000259" key="8">
    <source>
        <dbReference type="PROSITE" id="PS51220"/>
    </source>
</evidence>
<dbReference type="GO" id="GO:0007160">
    <property type="term" value="P:cell-matrix adhesion"/>
    <property type="evidence" value="ECO:0007669"/>
    <property type="project" value="InterPro"/>
</dbReference>
<evidence type="ECO:0000256" key="4">
    <source>
        <dbReference type="ARBA" id="ARBA00023136"/>
    </source>
</evidence>
<dbReference type="InterPro" id="IPR057017">
    <property type="entry name" value="F54D1_6-like_C"/>
</dbReference>
<feature type="region of interest" description="Disordered" evidence="5">
    <location>
        <begin position="1427"/>
        <end position="1453"/>
    </location>
</feature>
<dbReference type="Pfam" id="PF24464">
    <property type="entry name" value="Ig_F54D1_6_2"/>
    <property type="match status" value="1"/>
</dbReference>
<evidence type="ECO:0000313" key="9">
    <source>
        <dbReference type="Proteomes" id="UP000887569"/>
    </source>
</evidence>
<dbReference type="InterPro" id="IPR005533">
    <property type="entry name" value="AMOP_dom"/>
</dbReference>
<dbReference type="InterPro" id="IPR057018">
    <property type="entry name" value="F54D1_6-like_Ig-like"/>
</dbReference>
<protein>
    <submittedName>
        <fullName evidence="10">AMOP domain protein</fullName>
    </submittedName>
</protein>